<dbReference type="InterPro" id="IPR011021">
    <property type="entry name" value="Arrestin-like_N"/>
</dbReference>
<dbReference type="Gene3D" id="2.60.40.640">
    <property type="match status" value="2"/>
</dbReference>
<dbReference type="EMBL" id="JAHIBW010000021">
    <property type="protein sequence ID" value="KAG7300508.1"/>
    <property type="molecule type" value="Genomic_DNA"/>
</dbReference>
<feature type="compositionally biased region" description="Pro residues" evidence="3">
    <location>
        <begin position="417"/>
        <end position="433"/>
    </location>
</feature>
<dbReference type="InterPro" id="IPR014752">
    <property type="entry name" value="Arrestin-like_C"/>
</dbReference>
<evidence type="ECO:0000313" key="6">
    <source>
        <dbReference type="Proteomes" id="UP000823941"/>
    </source>
</evidence>
<feature type="compositionally biased region" description="Low complexity" evidence="3">
    <location>
        <begin position="486"/>
        <end position="498"/>
    </location>
</feature>
<feature type="region of interest" description="Disordered" evidence="3">
    <location>
        <begin position="411"/>
        <end position="433"/>
    </location>
</feature>
<evidence type="ECO:0000256" key="1">
    <source>
        <dbReference type="ARBA" id="ARBA00005298"/>
    </source>
</evidence>
<dbReference type="InterPro" id="IPR014756">
    <property type="entry name" value="Ig_E-set"/>
</dbReference>
<comment type="caution">
    <text evidence="5">The sequence shown here is derived from an EMBL/GenBank/DDBJ whole genome shotgun (WGS) entry which is preliminary data.</text>
</comment>
<feature type="domain" description="Arrestin C-terminal-like" evidence="4">
    <location>
        <begin position="176"/>
        <end position="307"/>
    </location>
</feature>
<evidence type="ECO:0000256" key="2">
    <source>
        <dbReference type="ARBA" id="ARBA00022606"/>
    </source>
</evidence>
<evidence type="ECO:0000313" key="5">
    <source>
        <dbReference type="EMBL" id="KAG7300508.1"/>
    </source>
</evidence>
<sequence>MGFHEGRIFLDSESGIYNPGQTIFGKLEFVQGKVKTFRGIYVKVKGFAHVHWTTSHTRRRNDKTEHYTVSHTGHQEFFRVKQYLIGGEKGEIELQPDKYSLPFQCHIPAHCPSSYEGTHGHIRYEIKVVVDRAFKIDQEKEIRFQVDAPLDLNTMPQLREPINFEMVDSYCCFCMSSGSSNTVVKVPVSGFAPGDAVPIEVECTNKGDVEIDSIKLKLVKKTTFTATDHPDTKHEEETIAEAAKGPCPGDSTKSWLVTLEVPLMDINNVKACSVIDVDYVFEVKVNPSGCHSSSEEEASVTLGTTSLLRDAPEVPEQNMPQNAFPGQTLGLSPYPGGNVPYPAGNNPYPAGNTPYPVGNSPYPTGNVPYPPGNVPYPPGNMPYPGGNGPYPPANMPQPVVNAPFPGGNAPYPGGNGPYPPGNGPYPGAPSPYPPPYPGGHLQMPEPADVKKSPIMGFRSEESAPLIPCDNPPQVNPYASASAPAIPNDNTTNPTVPETPTAPTPYNPEFMDKK</sequence>
<keyword evidence="6" id="KW-1185">Reference proteome</keyword>
<feature type="region of interest" description="Disordered" evidence="3">
    <location>
        <begin position="461"/>
        <end position="513"/>
    </location>
</feature>
<dbReference type="SMART" id="SM01017">
    <property type="entry name" value="Arrestin_C"/>
    <property type="match status" value="1"/>
</dbReference>
<reference evidence="5 6" key="1">
    <citation type="submission" date="2021-06" db="EMBL/GenBank/DDBJ databases">
        <title>A haploid diamondback moth (Plutella xylostella L.) genome assembly resolves 31 chromosomes and identifies a diamide resistance mutation.</title>
        <authorList>
            <person name="Ward C.M."/>
            <person name="Perry K.D."/>
            <person name="Baker G."/>
            <person name="Powis K."/>
            <person name="Heckel D.G."/>
            <person name="Baxter S.W."/>
        </authorList>
    </citation>
    <scope>NUCLEOTIDE SEQUENCE [LARGE SCALE GENOMIC DNA]</scope>
    <source>
        <strain evidence="5 6">LV</strain>
        <tissue evidence="5">Single pupa</tissue>
    </source>
</reference>
<dbReference type="PANTHER" id="PTHR11188:SF176">
    <property type="entry name" value="ARRESTIN DOMAIN-CONTAINING PROTEIN 1"/>
    <property type="match status" value="1"/>
</dbReference>
<dbReference type="Pfam" id="PF02752">
    <property type="entry name" value="Arrestin_C"/>
    <property type="match status" value="1"/>
</dbReference>
<dbReference type="Proteomes" id="UP000823941">
    <property type="component" value="Chromosome 21"/>
</dbReference>
<proteinExistence type="inferred from homology"/>
<name>A0ABQ7Q5N5_PLUXY</name>
<dbReference type="InterPro" id="IPR011022">
    <property type="entry name" value="Arrestin_C-like"/>
</dbReference>
<dbReference type="InterPro" id="IPR050357">
    <property type="entry name" value="Arrestin_domain-protein"/>
</dbReference>
<comment type="similarity">
    <text evidence="1">Belongs to the arrestin family.</text>
</comment>
<dbReference type="PANTHER" id="PTHR11188">
    <property type="entry name" value="ARRESTIN DOMAIN CONTAINING PROTEIN"/>
    <property type="match status" value="1"/>
</dbReference>
<protein>
    <recommendedName>
        <fullName evidence="4">Arrestin C-terminal-like domain-containing protein</fullName>
    </recommendedName>
</protein>
<gene>
    <name evidence="5" type="ORF">JYU34_016138</name>
</gene>
<dbReference type="SUPFAM" id="SSF81296">
    <property type="entry name" value="E set domains"/>
    <property type="match status" value="2"/>
</dbReference>
<organism evidence="5 6">
    <name type="scientific">Plutella xylostella</name>
    <name type="common">Diamondback moth</name>
    <name type="synonym">Plutella maculipennis</name>
    <dbReference type="NCBI Taxonomy" id="51655"/>
    <lineage>
        <taxon>Eukaryota</taxon>
        <taxon>Metazoa</taxon>
        <taxon>Ecdysozoa</taxon>
        <taxon>Arthropoda</taxon>
        <taxon>Hexapoda</taxon>
        <taxon>Insecta</taxon>
        <taxon>Pterygota</taxon>
        <taxon>Neoptera</taxon>
        <taxon>Endopterygota</taxon>
        <taxon>Lepidoptera</taxon>
        <taxon>Glossata</taxon>
        <taxon>Ditrysia</taxon>
        <taxon>Yponomeutoidea</taxon>
        <taxon>Plutellidae</taxon>
        <taxon>Plutella</taxon>
    </lineage>
</organism>
<dbReference type="Pfam" id="PF00339">
    <property type="entry name" value="Arrestin_N"/>
    <property type="match status" value="1"/>
</dbReference>
<evidence type="ECO:0000259" key="4">
    <source>
        <dbReference type="SMART" id="SM01017"/>
    </source>
</evidence>
<evidence type="ECO:0000256" key="3">
    <source>
        <dbReference type="SAM" id="MobiDB-lite"/>
    </source>
</evidence>
<accession>A0ABQ7Q5N5</accession>
<keyword evidence="2" id="KW-0716">Sensory transduction</keyword>